<feature type="signal peptide" evidence="2">
    <location>
        <begin position="1"/>
        <end position="19"/>
    </location>
</feature>
<dbReference type="SUPFAM" id="SSF56300">
    <property type="entry name" value="Metallo-dependent phosphatases"/>
    <property type="match status" value="1"/>
</dbReference>
<evidence type="ECO:0000256" key="2">
    <source>
        <dbReference type="SAM" id="SignalP"/>
    </source>
</evidence>
<keyword evidence="5" id="KW-1185">Reference proteome</keyword>
<comment type="similarity">
    <text evidence="1">Belongs to the CapA family.</text>
</comment>
<feature type="domain" description="Capsule synthesis protein CapA" evidence="3">
    <location>
        <begin position="50"/>
        <end position="292"/>
    </location>
</feature>
<protein>
    <submittedName>
        <fullName evidence="4">Poly-gamma-glutamate biosynthesis protein</fullName>
    </submittedName>
</protein>
<evidence type="ECO:0000313" key="4">
    <source>
        <dbReference type="EMBL" id="ANZ36639.1"/>
    </source>
</evidence>
<dbReference type="Gene3D" id="3.60.21.10">
    <property type="match status" value="1"/>
</dbReference>
<evidence type="ECO:0000259" key="3">
    <source>
        <dbReference type="SMART" id="SM00854"/>
    </source>
</evidence>
<dbReference type="Proteomes" id="UP000093053">
    <property type="component" value="Chromosome"/>
</dbReference>
<dbReference type="EMBL" id="CP016793">
    <property type="protein sequence ID" value="ANZ36639.1"/>
    <property type="molecule type" value="Genomic_DNA"/>
</dbReference>
<dbReference type="Pfam" id="PF09587">
    <property type="entry name" value="PGA_cap"/>
    <property type="match status" value="1"/>
</dbReference>
<gene>
    <name evidence="4" type="ORF">BBK82_11750</name>
</gene>
<name>A0A1B2HG07_9PSEU</name>
<sequence>MKRAHRWPALVLTTGFALSGCTGSPVVITSAPAPPPSPTSPAPPPARSFTLTAGGDVLIHPALTDQAVADGGAAGRDYLPLFSGIRETLKADLSLCHLEVPLGKKEGPFFGYPSFLAPPEVAKGLVDVGYDSCSTASNHTLDRGVSAITTTLDAMDAVGLKHTGSFRTQEESTAPLILDANGVKVAQLSFTYGFNGIPLPQPWRANQINASKILADARAARAAGAEVVVLSVQWGNEYQHAATAEQKALARQLLADPALDLIIGTHVHVVQPFEKIGNKWVAYGLGNEVARHAEPRGVTEEGVVARFRFEQGPAGWSVVEASYTPTLVELGPPIRLVDLTRVPASERRTRAIERTEGIVFSMGAAEQGLVRGKP</sequence>
<dbReference type="InterPro" id="IPR019079">
    <property type="entry name" value="Capsule_synth_CapA"/>
</dbReference>
<feature type="chain" id="PRO_5039670188" evidence="2">
    <location>
        <begin position="20"/>
        <end position="374"/>
    </location>
</feature>
<reference evidence="4 5" key="1">
    <citation type="submission" date="2016-07" db="EMBL/GenBank/DDBJ databases">
        <title>Complete genome sequence of the Lentzea guizhouensis DHS C013.</title>
        <authorList>
            <person name="Cao C."/>
        </authorList>
    </citation>
    <scope>NUCLEOTIDE SEQUENCE [LARGE SCALE GENOMIC DNA]</scope>
    <source>
        <strain evidence="4 5">DHS C013</strain>
    </source>
</reference>
<accession>A0A1B2HG07</accession>
<dbReference type="PANTHER" id="PTHR33393:SF13">
    <property type="entry name" value="PGA BIOSYNTHESIS PROTEIN CAPA"/>
    <property type="match status" value="1"/>
</dbReference>
<dbReference type="KEGG" id="led:BBK82_11750"/>
<dbReference type="SMART" id="SM00854">
    <property type="entry name" value="PGA_cap"/>
    <property type="match status" value="1"/>
</dbReference>
<dbReference type="PANTHER" id="PTHR33393">
    <property type="entry name" value="POLYGLUTAMINE SYNTHESIS ACCESSORY PROTEIN RV0574C-RELATED"/>
    <property type="match status" value="1"/>
</dbReference>
<organism evidence="4 5">
    <name type="scientific">Lentzea guizhouensis</name>
    <dbReference type="NCBI Taxonomy" id="1586287"/>
    <lineage>
        <taxon>Bacteria</taxon>
        <taxon>Bacillati</taxon>
        <taxon>Actinomycetota</taxon>
        <taxon>Actinomycetes</taxon>
        <taxon>Pseudonocardiales</taxon>
        <taxon>Pseudonocardiaceae</taxon>
        <taxon>Lentzea</taxon>
    </lineage>
</organism>
<dbReference type="PROSITE" id="PS51257">
    <property type="entry name" value="PROKAR_LIPOPROTEIN"/>
    <property type="match status" value="1"/>
</dbReference>
<evidence type="ECO:0000313" key="5">
    <source>
        <dbReference type="Proteomes" id="UP000093053"/>
    </source>
</evidence>
<dbReference type="InterPro" id="IPR029052">
    <property type="entry name" value="Metallo-depent_PP-like"/>
</dbReference>
<dbReference type="AlphaFoldDB" id="A0A1B2HG07"/>
<dbReference type="STRING" id="1586287.BBK82_11750"/>
<dbReference type="CDD" id="cd07381">
    <property type="entry name" value="MPP_CapA"/>
    <property type="match status" value="1"/>
</dbReference>
<evidence type="ECO:0000256" key="1">
    <source>
        <dbReference type="ARBA" id="ARBA00005662"/>
    </source>
</evidence>
<proteinExistence type="inferred from homology"/>
<keyword evidence="2" id="KW-0732">Signal</keyword>
<dbReference type="InterPro" id="IPR052169">
    <property type="entry name" value="CW_Biosynth-Accessory"/>
</dbReference>